<evidence type="ECO:0000256" key="2">
    <source>
        <dbReference type="ARBA" id="ARBA00022448"/>
    </source>
</evidence>
<keyword evidence="6 8" id="KW-0472">Membrane</keyword>
<feature type="domain" description="Major facilitator superfamily (MFS) profile" evidence="9">
    <location>
        <begin position="26"/>
        <end position="468"/>
    </location>
</feature>
<dbReference type="CDD" id="cd17321">
    <property type="entry name" value="MFS_MMR_MDR_like"/>
    <property type="match status" value="1"/>
</dbReference>
<dbReference type="GO" id="GO:0022857">
    <property type="term" value="F:transmembrane transporter activity"/>
    <property type="evidence" value="ECO:0007669"/>
    <property type="project" value="InterPro"/>
</dbReference>
<feature type="transmembrane region" description="Helical" evidence="8">
    <location>
        <begin position="377"/>
        <end position="397"/>
    </location>
</feature>
<dbReference type="GO" id="GO:0005886">
    <property type="term" value="C:plasma membrane"/>
    <property type="evidence" value="ECO:0007669"/>
    <property type="project" value="UniProtKB-SubCell"/>
</dbReference>
<dbReference type="PANTHER" id="PTHR42718:SF46">
    <property type="entry name" value="BLR6921 PROTEIN"/>
    <property type="match status" value="1"/>
</dbReference>
<evidence type="ECO:0000256" key="8">
    <source>
        <dbReference type="SAM" id="Phobius"/>
    </source>
</evidence>
<keyword evidence="7" id="KW-0046">Antibiotic resistance</keyword>
<feature type="transmembrane region" description="Helical" evidence="8">
    <location>
        <begin position="152"/>
        <end position="175"/>
    </location>
</feature>
<reference evidence="10" key="1">
    <citation type="journal article" date="2002" name="J. Bacteriol.">
        <title>Identification and localization of the gene cluster encoding biosynthesis of the antitumor macrolactam leinamycin in Streptomyces atroolivaceus S-140.</title>
        <authorList>
            <person name="Cheng Y.Q."/>
            <person name="Tang G.L."/>
            <person name="Shen B."/>
        </authorList>
    </citation>
    <scope>NUCLEOTIDE SEQUENCE</scope>
</reference>
<accession>Q8GGM7</accession>
<feature type="transmembrane region" description="Helical" evidence="8">
    <location>
        <begin position="181"/>
        <end position="200"/>
    </location>
</feature>
<dbReference type="Gene3D" id="1.20.1250.20">
    <property type="entry name" value="MFS general substrate transporter like domains"/>
    <property type="match status" value="1"/>
</dbReference>
<feature type="transmembrane region" description="Helical" evidence="8">
    <location>
        <begin position="117"/>
        <end position="140"/>
    </location>
</feature>
<dbReference type="Pfam" id="PF07690">
    <property type="entry name" value="MFS_1"/>
    <property type="match status" value="1"/>
</dbReference>
<feature type="transmembrane region" description="Helical" evidence="8">
    <location>
        <begin position="316"/>
        <end position="334"/>
    </location>
</feature>
<dbReference type="InterPro" id="IPR020846">
    <property type="entry name" value="MFS_dom"/>
</dbReference>
<evidence type="ECO:0000256" key="3">
    <source>
        <dbReference type="ARBA" id="ARBA00022475"/>
    </source>
</evidence>
<keyword evidence="3" id="KW-1003">Cell membrane</keyword>
<feature type="transmembrane region" description="Helical" evidence="8">
    <location>
        <begin position="212"/>
        <end position="232"/>
    </location>
</feature>
<dbReference type="Gene3D" id="1.20.1720.10">
    <property type="entry name" value="Multidrug resistance protein D"/>
    <property type="match status" value="1"/>
</dbReference>
<dbReference type="GO" id="GO:0046677">
    <property type="term" value="P:response to antibiotic"/>
    <property type="evidence" value="ECO:0007669"/>
    <property type="project" value="UniProtKB-KW"/>
</dbReference>
<dbReference type="AlphaFoldDB" id="Q8GGM7"/>
<keyword evidence="5 8" id="KW-1133">Transmembrane helix</keyword>
<dbReference type="SUPFAM" id="SSF103473">
    <property type="entry name" value="MFS general substrate transporter"/>
    <property type="match status" value="1"/>
</dbReference>
<evidence type="ECO:0000313" key="10">
    <source>
        <dbReference type="EMBL" id="AAN85538.1"/>
    </source>
</evidence>
<dbReference type="EMBL" id="AF484556">
    <property type="protein sequence ID" value="AAN85538.1"/>
    <property type="molecule type" value="Genomic_DNA"/>
</dbReference>
<gene>
    <name evidence="10" type="primary">LnmY</name>
</gene>
<feature type="transmembrane region" description="Helical" evidence="8">
    <location>
        <begin position="92"/>
        <end position="111"/>
    </location>
</feature>
<feature type="transmembrane region" description="Helical" evidence="8">
    <location>
        <begin position="346"/>
        <end position="365"/>
    </location>
</feature>
<dbReference type="PROSITE" id="PS50850">
    <property type="entry name" value="MFS"/>
    <property type="match status" value="1"/>
</dbReference>
<sequence length="474" mass="48915">MTVRTDDGRQAAEQSPATGALVARLILVTLLMAELLIQVDQTIVNVALPFIQRDLDFTESGLPWVVNAYGLLYGGLLPLGGRIGDLFGRRRVLIIGVTVFTLASVVCGFSTDPTVMVIARAVQGMGGALTAPVVLSLIITSFEEGPSRQRAFALWGSAQAAGALFGLIVGGLLTSGPGWEFSFFVAVPIGALVVGLAATTIKESRADERPSIDVAGAVTFTAALLMTVFAFLDTQRSWTSPLRGGLLVVAAVLFAVFLAVERRQGHPFVPLQVFRLRNTSGALAIMAIFGATQMSYFFFVTLYLQEILGFSALQTGLAYLPLIATLLVFAQVCMKTVARVGLTRMLMTGLLCLGLGMGWLGLAASSGSFVGTVLGPTIISGIGLGLTMMPAGTLATTGVDPADAGAVSGLFNTAILVGGSLGLAVLTTVTQAVGGLGGTHGYTVAFLCSAGLAAAAILIAALVIRVPKQTDAAA</sequence>
<dbReference type="InterPro" id="IPR036259">
    <property type="entry name" value="MFS_trans_sf"/>
</dbReference>
<reference evidence="10" key="3">
    <citation type="journal article" date="2003" name="Proc. Natl. Acad. Sci. U.S.A.">
        <title>Type I polyketide synthase requiring a discrete acyltransferase for polyketide biosynthesis.</title>
        <authorList>
            <person name="Cheng Y.Q."/>
            <person name="Tang G.L."/>
            <person name="Shen B."/>
        </authorList>
    </citation>
    <scope>NUCLEOTIDE SEQUENCE</scope>
</reference>
<reference evidence="10" key="4">
    <citation type="journal article" date="2004" name="Chem. Biol.">
        <title>Leinamycin biosynthesis revealing unprecedented architectural complexity for a hybrid polyketide synthase and nonribosomal peptide synthetase.</title>
        <authorList>
            <person name="Tang G.L."/>
            <person name="Cheng Y.Q."/>
            <person name="Shen B."/>
        </authorList>
    </citation>
    <scope>NUCLEOTIDE SEQUENCE</scope>
</reference>
<reference evidence="10" key="2">
    <citation type="submission" date="2002-02" db="EMBL/GenBank/DDBJ databases">
        <authorList>
            <person name="Cheng Y.-Q."/>
            <person name="Tang G.-L."/>
            <person name="Shen B."/>
        </authorList>
    </citation>
    <scope>NUCLEOTIDE SEQUENCE</scope>
</reference>
<dbReference type="PANTHER" id="PTHR42718">
    <property type="entry name" value="MAJOR FACILITATOR SUPERFAMILY MULTIDRUG TRANSPORTER MFSC"/>
    <property type="match status" value="1"/>
</dbReference>
<organism evidence="10">
    <name type="scientific">Streptomyces atroolivaceus</name>
    <dbReference type="NCBI Taxonomy" id="66869"/>
    <lineage>
        <taxon>Bacteria</taxon>
        <taxon>Bacillati</taxon>
        <taxon>Actinomycetota</taxon>
        <taxon>Actinomycetes</taxon>
        <taxon>Kitasatosporales</taxon>
        <taxon>Streptomycetaceae</taxon>
        <taxon>Streptomyces</taxon>
    </lineage>
</organism>
<feature type="transmembrane region" description="Helical" evidence="8">
    <location>
        <begin position="244"/>
        <end position="260"/>
    </location>
</feature>
<dbReference type="InterPro" id="IPR011701">
    <property type="entry name" value="MFS"/>
</dbReference>
<name>Q8GGM7_STRAZ</name>
<feature type="transmembrane region" description="Helical" evidence="8">
    <location>
        <begin position="281"/>
        <end position="304"/>
    </location>
</feature>
<feature type="transmembrane region" description="Helical" evidence="8">
    <location>
        <begin position="61"/>
        <end position="80"/>
    </location>
</feature>
<feature type="transmembrane region" description="Helical" evidence="8">
    <location>
        <begin position="441"/>
        <end position="464"/>
    </location>
</feature>
<keyword evidence="2" id="KW-0813">Transport</keyword>
<evidence type="ECO:0000256" key="6">
    <source>
        <dbReference type="ARBA" id="ARBA00023136"/>
    </source>
</evidence>
<evidence type="ECO:0000256" key="4">
    <source>
        <dbReference type="ARBA" id="ARBA00022692"/>
    </source>
</evidence>
<evidence type="ECO:0000256" key="1">
    <source>
        <dbReference type="ARBA" id="ARBA00004651"/>
    </source>
</evidence>
<proteinExistence type="predicted"/>
<evidence type="ECO:0000259" key="9">
    <source>
        <dbReference type="PROSITE" id="PS50850"/>
    </source>
</evidence>
<feature type="transmembrane region" description="Helical" evidence="8">
    <location>
        <begin position="21"/>
        <end position="41"/>
    </location>
</feature>
<evidence type="ECO:0000256" key="5">
    <source>
        <dbReference type="ARBA" id="ARBA00022989"/>
    </source>
</evidence>
<keyword evidence="4 8" id="KW-0812">Transmembrane</keyword>
<protein>
    <submittedName>
        <fullName evidence="10">Antibiotic efflux protein</fullName>
    </submittedName>
</protein>
<feature type="transmembrane region" description="Helical" evidence="8">
    <location>
        <begin position="409"/>
        <end position="429"/>
    </location>
</feature>
<evidence type="ECO:0000256" key="7">
    <source>
        <dbReference type="ARBA" id="ARBA00023251"/>
    </source>
</evidence>
<comment type="subcellular location">
    <subcellularLocation>
        <location evidence="1">Cell membrane</location>
        <topology evidence="1">Multi-pass membrane protein</topology>
    </subcellularLocation>
</comment>